<dbReference type="Pfam" id="PF00440">
    <property type="entry name" value="TetR_N"/>
    <property type="match status" value="1"/>
</dbReference>
<feature type="domain" description="HTH tetR-type" evidence="6">
    <location>
        <begin position="20"/>
        <end position="80"/>
    </location>
</feature>
<keyword evidence="8" id="KW-1185">Reference proteome</keyword>
<dbReference type="GO" id="GO:0000976">
    <property type="term" value="F:transcription cis-regulatory region binding"/>
    <property type="evidence" value="ECO:0007669"/>
    <property type="project" value="TreeGrafter"/>
</dbReference>
<dbReference type="InterPro" id="IPR004111">
    <property type="entry name" value="Repressor_TetR_C"/>
</dbReference>
<comment type="caution">
    <text evidence="7">The sequence shown here is derived from an EMBL/GenBank/DDBJ whole genome shotgun (WGS) entry which is preliminary data.</text>
</comment>
<dbReference type="AlphaFoldDB" id="A0A8J3J1M5"/>
<dbReference type="PANTHER" id="PTHR30055">
    <property type="entry name" value="HTH-TYPE TRANSCRIPTIONAL REGULATOR RUTR"/>
    <property type="match status" value="1"/>
</dbReference>
<evidence type="ECO:0000256" key="4">
    <source>
        <dbReference type="PROSITE-ProRule" id="PRU00335"/>
    </source>
</evidence>
<evidence type="ECO:0000256" key="5">
    <source>
        <dbReference type="SAM" id="MobiDB-lite"/>
    </source>
</evidence>
<dbReference type="Pfam" id="PF02909">
    <property type="entry name" value="TetR_C_1"/>
    <property type="match status" value="1"/>
</dbReference>
<dbReference type="PANTHER" id="PTHR30055:SF151">
    <property type="entry name" value="TRANSCRIPTIONAL REGULATORY PROTEIN"/>
    <property type="match status" value="1"/>
</dbReference>
<evidence type="ECO:0000313" key="8">
    <source>
        <dbReference type="Proteomes" id="UP000612808"/>
    </source>
</evidence>
<feature type="region of interest" description="Disordered" evidence="5">
    <location>
        <begin position="1"/>
        <end position="20"/>
    </location>
</feature>
<sequence>MAADATRPARRGRPRKEEPGLTGRAVLDAGLRLMDRDGLDAVTMRRVAAELDVRAASLYRYVRNKDELLAALADELFADLDLTRHVRADWPAALTAMAHDLRRYLLARRDSARLIAGRFTTGPHGLRNIEALLAVLRAAGLSDHDTAFAGYACVTSLFGLVAAEQNSVAAEVAAGTPAREYLDGLAGTLRAMPADRYPNVVALADELTAPDLARRFDFAVERMVAGIADLADR</sequence>
<protein>
    <submittedName>
        <fullName evidence="7">TetR family transcriptional regulator</fullName>
    </submittedName>
</protein>
<keyword evidence="1" id="KW-0805">Transcription regulation</keyword>
<dbReference type="InterPro" id="IPR036271">
    <property type="entry name" value="Tet_transcr_reg_TetR-rel_C_sf"/>
</dbReference>
<feature type="DNA-binding region" description="H-T-H motif" evidence="4">
    <location>
        <begin position="43"/>
        <end position="62"/>
    </location>
</feature>
<evidence type="ECO:0000256" key="1">
    <source>
        <dbReference type="ARBA" id="ARBA00023015"/>
    </source>
</evidence>
<dbReference type="GO" id="GO:0003700">
    <property type="term" value="F:DNA-binding transcription factor activity"/>
    <property type="evidence" value="ECO:0007669"/>
    <property type="project" value="TreeGrafter"/>
</dbReference>
<dbReference type="PROSITE" id="PS50977">
    <property type="entry name" value="HTH_TETR_2"/>
    <property type="match status" value="1"/>
</dbReference>
<dbReference type="InterPro" id="IPR050109">
    <property type="entry name" value="HTH-type_TetR-like_transc_reg"/>
</dbReference>
<dbReference type="EMBL" id="BOMB01000007">
    <property type="protein sequence ID" value="GID10352.1"/>
    <property type="molecule type" value="Genomic_DNA"/>
</dbReference>
<dbReference type="Gene3D" id="1.10.10.60">
    <property type="entry name" value="Homeodomain-like"/>
    <property type="match status" value="1"/>
</dbReference>
<dbReference type="InterPro" id="IPR001647">
    <property type="entry name" value="HTH_TetR"/>
</dbReference>
<evidence type="ECO:0000256" key="2">
    <source>
        <dbReference type="ARBA" id="ARBA00023125"/>
    </source>
</evidence>
<dbReference type="SUPFAM" id="SSF46689">
    <property type="entry name" value="Homeodomain-like"/>
    <property type="match status" value="1"/>
</dbReference>
<name>A0A8J3J1M5_9ACTN</name>
<dbReference type="PRINTS" id="PR00455">
    <property type="entry name" value="HTHTETR"/>
</dbReference>
<keyword evidence="2 4" id="KW-0238">DNA-binding</keyword>
<dbReference type="RefSeq" id="WP_203655575.1">
    <property type="nucleotide sequence ID" value="NZ_BAAAZM010000003.1"/>
</dbReference>
<evidence type="ECO:0000313" key="7">
    <source>
        <dbReference type="EMBL" id="GID10352.1"/>
    </source>
</evidence>
<dbReference type="GO" id="GO:0045892">
    <property type="term" value="P:negative regulation of DNA-templated transcription"/>
    <property type="evidence" value="ECO:0007669"/>
    <property type="project" value="InterPro"/>
</dbReference>
<proteinExistence type="predicted"/>
<accession>A0A8J3J1M5</accession>
<keyword evidence="3" id="KW-0804">Transcription</keyword>
<gene>
    <name evidence="7" type="ORF">Aru02nite_12410</name>
</gene>
<organism evidence="7 8">
    <name type="scientific">Actinocatenispora rupis</name>
    <dbReference type="NCBI Taxonomy" id="519421"/>
    <lineage>
        <taxon>Bacteria</taxon>
        <taxon>Bacillati</taxon>
        <taxon>Actinomycetota</taxon>
        <taxon>Actinomycetes</taxon>
        <taxon>Micromonosporales</taxon>
        <taxon>Micromonosporaceae</taxon>
        <taxon>Actinocatenispora</taxon>
    </lineage>
</organism>
<evidence type="ECO:0000256" key="3">
    <source>
        <dbReference type="ARBA" id="ARBA00023163"/>
    </source>
</evidence>
<dbReference type="InterPro" id="IPR009057">
    <property type="entry name" value="Homeodomain-like_sf"/>
</dbReference>
<evidence type="ECO:0000259" key="6">
    <source>
        <dbReference type="PROSITE" id="PS50977"/>
    </source>
</evidence>
<dbReference type="Gene3D" id="1.10.357.10">
    <property type="entry name" value="Tetracycline Repressor, domain 2"/>
    <property type="match status" value="1"/>
</dbReference>
<reference evidence="7" key="1">
    <citation type="submission" date="2021-01" db="EMBL/GenBank/DDBJ databases">
        <title>Whole genome shotgun sequence of Actinocatenispora rupis NBRC 107355.</title>
        <authorList>
            <person name="Komaki H."/>
            <person name="Tamura T."/>
        </authorList>
    </citation>
    <scope>NUCLEOTIDE SEQUENCE</scope>
    <source>
        <strain evidence="7">NBRC 107355</strain>
    </source>
</reference>
<dbReference type="Proteomes" id="UP000612808">
    <property type="component" value="Unassembled WGS sequence"/>
</dbReference>
<dbReference type="SUPFAM" id="SSF48498">
    <property type="entry name" value="Tetracyclin repressor-like, C-terminal domain"/>
    <property type="match status" value="1"/>
</dbReference>